<evidence type="ECO:0000256" key="1">
    <source>
        <dbReference type="SAM" id="MobiDB-lite"/>
    </source>
</evidence>
<gene>
    <name evidence="2" type="ORF">BCR34DRAFT_584985</name>
</gene>
<proteinExistence type="predicted"/>
<dbReference type="EMBL" id="MCFA01000024">
    <property type="protein sequence ID" value="ORY15584.1"/>
    <property type="molecule type" value="Genomic_DNA"/>
</dbReference>
<accession>A0A1Y1ZZF3</accession>
<sequence>MHWHWKGGEERGGVYGGGGICTIVDMDLLTRTLALTGAGGASSSGLPRGNSTHWTWTSARQPSASGSSGLGSTEGTAASVTVPALFANQTSLAAISSNATATSFRPLFASGPSGSSITDSTVPSITVPGPFANQTSLAALRSNATVTTALSGTGKLFQPPADVASIDVQQRSEQCYPVLDIVLVYSSSSWS</sequence>
<keyword evidence="3" id="KW-1185">Reference proteome</keyword>
<reference evidence="2 3" key="1">
    <citation type="submission" date="2016-07" db="EMBL/GenBank/DDBJ databases">
        <title>Pervasive Adenine N6-methylation of Active Genes in Fungi.</title>
        <authorList>
            <consortium name="DOE Joint Genome Institute"/>
            <person name="Mondo S.J."/>
            <person name="Dannebaum R.O."/>
            <person name="Kuo R.C."/>
            <person name="Labutti K."/>
            <person name="Haridas S."/>
            <person name="Kuo A."/>
            <person name="Salamov A."/>
            <person name="Ahrendt S.R."/>
            <person name="Lipzen A."/>
            <person name="Sullivan W."/>
            <person name="Andreopoulos W.B."/>
            <person name="Clum A."/>
            <person name="Lindquist E."/>
            <person name="Daum C."/>
            <person name="Ramamoorthy G.K."/>
            <person name="Gryganskyi A."/>
            <person name="Culley D."/>
            <person name="Magnuson J.K."/>
            <person name="James T.Y."/>
            <person name="O'Malley M.A."/>
            <person name="Stajich J.E."/>
            <person name="Spatafora J.W."/>
            <person name="Visel A."/>
            <person name="Grigoriev I.V."/>
        </authorList>
    </citation>
    <scope>NUCLEOTIDE SEQUENCE [LARGE SCALE GENOMIC DNA]</scope>
    <source>
        <strain evidence="2 3">CBS 115471</strain>
    </source>
</reference>
<dbReference type="Proteomes" id="UP000193144">
    <property type="component" value="Unassembled WGS sequence"/>
</dbReference>
<comment type="caution">
    <text evidence="2">The sequence shown here is derived from an EMBL/GenBank/DDBJ whole genome shotgun (WGS) entry which is preliminary data.</text>
</comment>
<organism evidence="2 3">
    <name type="scientific">Clohesyomyces aquaticus</name>
    <dbReference type="NCBI Taxonomy" id="1231657"/>
    <lineage>
        <taxon>Eukaryota</taxon>
        <taxon>Fungi</taxon>
        <taxon>Dikarya</taxon>
        <taxon>Ascomycota</taxon>
        <taxon>Pezizomycotina</taxon>
        <taxon>Dothideomycetes</taxon>
        <taxon>Pleosporomycetidae</taxon>
        <taxon>Pleosporales</taxon>
        <taxon>Lindgomycetaceae</taxon>
        <taxon>Clohesyomyces</taxon>
    </lineage>
</organism>
<protein>
    <submittedName>
        <fullName evidence="2">Uncharacterized protein</fullName>
    </submittedName>
</protein>
<name>A0A1Y1ZZF3_9PLEO</name>
<feature type="region of interest" description="Disordered" evidence="1">
    <location>
        <begin position="39"/>
        <end position="73"/>
    </location>
</feature>
<evidence type="ECO:0000313" key="2">
    <source>
        <dbReference type="EMBL" id="ORY15584.1"/>
    </source>
</evidence>
<dbReference type="AlphaFoldDB" id="A0A1Y1ZZF3"/>
<feature type="compositionally biased region" description="Low complexity" evidence="1">
    <location>
        <begin position="63"/>
        <end position="73"/>
    </location>
</feature>
<feature type="compositionally biased region" description="Polar residues" evidence="1">
    <location>
        <begin position="50"/>
        <end position="62"/>
    </location>
</feature>
<evidence type="ECO:0000313" key="3">
    <source>
        <dbReference type="Proteomes" id="UP000193144"/>
    </source>
</evidence>